<name>A0A550JDG0_9BACT</name>
<gene>
    <name evidence="1" type="ORF">FL622_10110</name>
</gene>
<dbReference type="Proteomes" id="UP000317155">
    <property type="component" value="Unassembled WGS sequence"/>
</dbReference>
<proteinExistence type="predicted"/>
<evidence type="ECO:0000313" key="1">
    <source>
        <dbReference type="EMBL" id="TRO81251.1"/>
    </source>
</evidence>
<evidence type="ECO:0008006" key="3">
    <source>
        <dbReference type="Google" id="ProtNLM"/>
    </source>
</evidence>
<evidence type="ECO:0000313" key="2">
    <source>
        <dbReference type="Proteomes" id="UP000317155"/>
    </source>
</evidence>
<comment type="caution">
    <text evidence="1">The sequence shown here is derived from an EMBL/GenBank/DDBJ whole genome shotgun (WGS) entry which is preliminary data.</text>
</comment>
<protein>
    <recommendedName>
        <fullName evidence="3">YkgJ family cysteine cluster protein</fullName>
    </recommendedName>
</protein>
<reference evidence="1 2" key="1">
    <citation type="submission" date="2019-07" db="EMBL/GenBank/DDBJ databases">
        <title>Insights of Desulfuromonas acetexigens electromicrobiology.</title>
        <authorList>
            <person name="Katuri K."/>
            <person name="Sapireddy V."/>
            <person name="Shaw D.R."/>
            <person name="Saikaly P."/>
        </authorList>
    </citation>
    <scope>NUCLEOTIDE SEQUENCE [LARGE SCALE GENOMIC DNA]</scope>
    <source>
        <strain evidence="1 2">2873</strain>
    </source>
</reference>
<accession>A0A550JDG0</accession>
<dbReference type="OrthoDB" id="47399at2"/>
<sequence>MNDANIDEILCRQCQGRCCQGHPGVWSDPQRFFLIFTSGQVPKIQELVKVLTENHLALRDVGGILIPAPQATEQGCAEMGPEGCSFPPEKRPCQCLALIPDLETLLDDMIHCSLPPEYGSGTARENWRPWQELLQKVKKSIN</sequence>
<keyword evidence="2" id="KW-1185">Reference proteome</keyword>
<dbReference type="RefSeq" id="WP_140396670.1">
    <property type="nucleotide sequence ID" value="NZ_FOJJ01000038.1"/>
</dbReference>
<dbReference type="EMBL" id="VJVV01000006">
    <property type="protein sequence ID" value="TRO81251.1"/>
    <property type="molecule type" value="Genomic_DNA"/>
</dbReference>
<dbReference type="AlphaFoldDB" id="A0A550JDG0"/>
<organism evidence="1 2">
    <name type="scientific">Trichloromonas acetexigens</name>
    <dbReference type="NCBI Taxonomy" id="38815"/>
    <lineage>
        <taxon>Bacteria</taxon>
        <taxon>Pseudomonadati</taxon>
        <taxon>Thermodesulfobacteriota</taxon>
        <taxon>Desulfuromonadia</taxon>
        <taxon>Desulfuromonadales</taxon>
        <taxon>Trichloromonadaceae</taxon>
        <taxon>Trichloromonas</taxon>
    </lineage>
</organism>